<evidence type="ECO:0000313" key="9">
    <source>
        <dbReference type="Proteomes" id="UP000288859"/>
    </source>
</evidence>
<dbReference type="AlphaFoldDB" id="A0A438N364"/>
<feature type="chain" id="PRO_5019139057" description="Protein ecm33" evidence="7">
    <location>
        <begin position="20"/>
        <end position="402"/>
    </location>
</feature>
<dbReference type="EMBL" id="NAJM01000024">
    <property type="protein sequence ID" value="RVX70193.1"/>
    <property type="molecule type" value="Genomic_DNA"/>
</dbReference>
<reference evidence="8 9" key="1">
    <citation type="submission" date="2017-03" db="EMBL/GenBank/DDBJ databases">
        <title>Genomes of endolithic fungi from Antarctica.</title>
        <authorList>
            <person name="Coleine C."/>
            <person name="Masonjones S."/>
            <person name="Stajich J.E."/>
        </authorList>
    </citation>
    <scope>NUCLEOTIDE SEQUENCE [LARGE SCALE GENOMIC DNA]</scope>
    <source>
        <strain evidence="8 9">CCFEE 6314</strain>
    </source>
</reference>
<evidence type="ECO:0000256" key="5">
    <source>
        <dbReference type="ARBA" id="ARBA00023180"/>
    </source>
</evidence>
<feature type="signal peptide" evidence="7">
    <location>
        <begin position="1"/>
        <end position="19"/>
    </location>
</feature>
<dbReference type="InterPro" id="IPR036941">
    <property type="entry name" value="Rcpt_L-dom_sf"/>
</dbReference>
<accession>A0A438N364</accession>
<name>A0A438N364_EXOME</name>
<dbReference type="GO" id="GO:0005886">
    <property type="term" value="C:plasma membrane"/>
    <property type="evidence" value="ECO:0007669"/>
    <property type="project" value="TreeGrafter"/>
</dbReference>
<dbReference type="PANTHER" id="PTHR31018">
    <property type="entry name" value="SPORULATION-SPECIFIC PROTEIN-RELATED"/>
    <property type="match status" value="1"/>
</dbReference>
<organism evidence="8 9">
    <name type="scientific">Exophiala mesophila</name>
    <name type="common">Black yeast-like fungus</name>
    <dbReference type="NCBI Taxonomy" id="212818"/>
    <lineage>
        <taxon>Eukaryota</taxon>
        <taxon>Fungi</taxon>
        <taxon>Dikarya</taxon>
        <taxon>Ascomycota</taxon>
        <taxon>Pezizomycotina</taxon>
        <taxon>Eurotiomycetes</taxon>
        <taxon>Chaetothyriomycetidae</taxon>
        <taxon>Chaetothyriales</taxon>
        <taxon>Herpotrichiellaceae</taxon>
        <taxon>Exophiala</taxon>
    </lineage>
</organism>
<keyword evidence="2" id="KW-0134">Cell wall</keyword>
<keyword evidence="5" id="KW-0325">Glycoprotein</keyword>
<evidence type="ECO:0000256" key="7">
    <source>
        <dbReference type="SAM" id="SignalP"/>
    </source>
</evidence>
<evidence type="ECO:0000256" key="1">
    <source>
        <dbReference type="ARBA" id="ARBA00004191"/>
    </source>
</evidence>
<gene>
    <name evidence="8" type="ORF">B0A52_05526</name>
</gene>
<proteinExistence type="predicted"/>
<evidence type="ECO:0000256" key="2">
    <source>
        <dbReference type="ARBA" id="ARBA00022512"/>
    </source>
</evidence>
<evidence type="ECO:0000256" key="6">
    <source>
        <dbReference type="SAM" id="MobiDB-lite"/>
    </source>
</evidence>
<evidence type="ECO:0000256" key="3">
    <source>
        <dbReference type="ARBA" id="ARBA00022525"/>
    </source>
</evidence>
<feature type="region of interest" description="Disordered" evidence="6">
    <location>
        <begin position="354"/>
        <end position="379"/>
    </location>
</feature>
<evidence type="ECO:0008006" key="10">
    <source>
        <dbReference type="Google" id="ProtNLM"/>
    </source>
</evidence>
<evidence type="ECO:0000256" key="4">
    <source>
        <dbReference type="ARBA" id="ARBA00022729"/>
    </source>
</evidence>
<feature type="compositionally biased region" description="Low complexity" evidence="6">
    <location>
        <begin position="356"/>
        <end position="374"/>
    </location>
</feature>
<dbReference type="Proteomes" id="UP000288859">
    <property type="component" value="Unassembled WGS sequence"/>
</dbReference>
<dbReference type="Pfam" id="PF12454">
    <property type="entry name" value="Ecm33"/>
    <property type="match status" value="1"/>
</dbReference>
<keyword evidence="4 7" id="KW-0732">Signal</keyword>
<dbReference type="OrthoDB" id="536881at2759"/>
<dbReference type="SUPFAM" id="SSF52058">
    <property type="entry name" value="L domain-like"/>
    <property type="match status" value="1"/>
</dbReference>
<keyword evidence="3" id="KW-0964">Secreted</keyword>
<comment type="subcellular location">
    <subcellularLocation>
        <location evidence="1">Secreted</location>
        <location evidence="1">Cell wall</location>
    </subcellularLocation>
</comment>
<evidence type="ECO:0000313" key="8">
    <source>
        <dbReference type="EMBL" id="RVX70193.1"/>
    </source>
</evidence>
<dbReference type="GO" id="GO:0009277">
    <property type="term" value="C:fungal-type cell wall"/>
    <property type="evidence" value="ECO:0007669"/>
    <property type="project" value="TreeGrafter"/>
</dbReference>
<dbReference type="InterPro" id="IPR051648">
    <property type="entry name" value="CWI-Assembly_Regulator"/>
</dbReference>
<sequence length="402" mass="41570">MAITKVLLPALALASVALAQSRTTSSICAGPSFTITSNAEATQIADCSTYRGDIYIDSSASGQISLDGIEQITGDLTVDNATQLTAITSDKIGTIGGVFSLTGLTIMSTLQFDALTRVNRINWVGLPALQSLNFAQGVSESNEIYISNTQLNNINGIELTAVGSLDINNNPYLTSVDVNALRNVTTALAFSANGRELEISFPNLRDAANLTFRDVSKIEMPSLANVGGSIGFYTDKFESFAAPNLTRTGGTLAFVDCPELNNLSFPSLELIGGGFLLANNTELTAIRGFPQLATVVGALDFAGTFESVTLNSLSDVRGGSNVQTTSTNSTICDLFNTAHERGAIKGVNTCITGTETPQSNQSTTGTGSSPTGTGSSDGNGAGALAPVSFTGLAGLVAALLFI</sequence>
<dbReference type="Gene3D" id="3.80.20.20">
    <property type="entry name" value="Receptor L-domain"/>
    <property type="match status" value="1"/>
</dbReference>
<dbReference type="VEuPathDB" id="FungiDB:PV10_08274"/>
<comment type="caution">
    <text evidence="8">The sequence shown here is derived from an EMBL/GenBank/DDBJ whole genome shotgun (WGS) entry which is preliminary data.</text>
</comment>
<dbReference type="PANTHER" id="PTHR31018:SF3">
    <property type="entry name" value="RECEPTOR PROTEIN-TYROSINE KINASE"/>
    <property type="match status" value="1"/>
</dbReference>
<protein>
    <recommendedName>
        <fullName evidence="10">Protein ecm33</fullName>
    </recommendedName>
</protein>
<dbReference type="GO" id="GO:0031505">
    <property type="term" value="P:fungal-type cell wall organization"/>
    <property type="evidence" value="ECO:0007669"/>
    <property type="project" value="TreeGrafter"/>
</dbReference>
<dbReference type="GO" id="GO:0009986">
    <property type="term" value="C:cell surface"/>
    <property type="evidence" value="ECO:0007669"/>
    <property type="project" value="TreeGrafter"/>
</dbReference>